<protein>
    <submittedName>
        <fullName evidence="1">Uncharacterized protein</fullName>
    </submittedName>
</protein>
<name>F2JH56_CELLD</name>
<reference evidence="1 2" key="1">
    <citation type="journal article" date="2011" name="J. Bacteriol.">
        <title>Complete genome sequence of the cellulose-degrading bacterium Cellulosilyticum lentocellum.</title>
        <authorList>
            <consortium name="US DOE Joint Genome Institute"/>
            <person name="Miller D.A."/>
            <person name="Suen G."/>
            <person name="Bruce D."/>
            <person name="Copeland A."/>
            <person name="Cheng J.F."/>
            <person name="Detter C."/>
            <person name="Goodwin L.A."/>
            <person name="Han C.S."/>
            <person name="Hauser L.J."/>
            <person name="Land M.L."/>
            <person name="Lapidus A."/>
            <person name="Lucas S."/>
            <person name="Meincke L."/>
            <person name="Pitluck S."/>
            <person name="Tapia R."/>
            <person name="Teshima H."/>
            <person name="Woyke T."/>
            <person name="Fox B.G."/>
            <person name="Angert E.R."/>
            <person name="Currie C.R."/>
        </authorList>
    </citation>
    <scope>NUCLEOTIDE SEQUENCE [LARGE SCALE GENOMIC DNA]</scope>
    <source>
        <strain evidence="2">ATCC 49066 / DSM 5427 / NCIMB 11756 / RHM5</strain>
    </source>
</reference>
<organism evidence="1 2">
    <name type="scientific">Cellulosilyticum lentocellum (strain ATCC 49066 / DSM 5427 / NCIMB 11756 / RHM5)</name>
    <name type="common">Clostridium lentocellum</name>
    <dbReference type="NCBI Taxonomy" id="642492"/>
    <lineage>
        <taxon>Bacteria</taxon>
        <taxon>Bacillati</taxon>
        <taxon>Bacillota</taxon>
        <taxon>Clostridia</taxon>
        <taxon>Lachnospirales</taxon>
        <taxon>Cellulosilyticaceae</taxon>
        <taxon>Cellulosilyticum</taxon>
    </lineage>
</organism>
<gene>
    <name evidence="1" type="ordered locus">Clole_0112</name>
</gene>
<dbReference type="KEGG" id="cle:Clole_0112"/>
<evidence type="ECO:0000313" key="1">
    <source>
        <dbReference type="EMBL" id="ADZ81871.1"/>
    </source>
</evidence>
<proteinExistence type="predicted"/>
<accession>F2JH56</accession>
<sequence>MGVYNLWKLGVFLKDKGYIGGHIAKELEKNNIMLRMIKRNNSKKILI</sequence>
<dbReference type="HOGENOM" id="CLU_3166080_0_0_9"/>
<evidence type="ECO:0000313" key="2">
    <source>
        <dbReference type="Proteomes" id="UP000008467"/>
    </source>
</evidence>
<keyword evidence="2" id="KW-1185">Reference proteome</keyword>
<dbReference type="Proteomes" id="UP000008467">
    <property type="component" value="Chromosome"/>
</dbReference>
<dbReference type="EMBL" id="CP002582">
    <property type="protein sequence ID" value="ADZ81871.1"/>
    <property type="molecule type" value="Genomic_DNA"/>
</dbReference>
<dbReference type="AlphaFoldDB" id="F2JH56"/>
<dbReference type="RefSeq" id="WP_013655172.1">
    <property type="nucleotide sequence ID" value="NC_015275.1"/>
</dbReference>